<feature type="compositionally biased region" description="Low complexity" evidence="1">
    <location>
        <begin position="101"/>
        <end position="113"/>
    </location>
</feature>
<feature type="region of interest" description="Disordered" evidence="1">
    <location>
        <begin position="328"/>
        <end position="368"/>
    </location>
</feature>
<feature type="region of interest" description="Disordered" evidence="1">
    <location>
        <begin position="398"/>
        <end position="420"/>
    </location>
</feature>
<gene>
    <name evidence="2" type="primary">105314741</name>
</gene>
<dbReference type="Proteomes" id="UP000007879">
    <property type="component" value="Unassembled WGS sequence"/>
</dbReference>
<feature type="compositionally biased region" description="Basic and acidic residues" evidence="1">
    <location>
        <begin position="514"/>
        <end position="525"/>
    </location>
</feature>
<evidence type="ECO:0000313" key="2">
    <source>
        <dbReference type="EnsemblMetazoa" id="Aqu2.1.15015_001"/>
    </source>
</evidence>
<accession>A0A1X7TKA5</accession>
<feature type="compositionally biased region" description="Acidic residues" evidence="1">
    <location>
        <begin position="55"/>
        <end position="68"/>
    </location>
</feature>
<organism evidence="2">
    <name type="scientific">Amphimedon queenslandica</name>
    <name type="common">Sponge</name>
    <dbReference type="NCBI Taxonomy" id="400682"/>
    <lineage>
        <taxon>Eukaryota</taxon>
        <taxon>Metazoa</taxon>
        <taxon>Porifera</taxon>
        <taxon>Demospongiae</taxon>
        <taxon>Heteroscleromorpha</taxon>
        <taxon>Haplosclerida</taxon>
        <taxon>Niphatidae</taxon>
        <taxon>Amphimedon</taxon>
    </lineage>
</organism>
<dbReference type="InParanoid" id="A0A1X7TKA5"/>
<feature type="compositionally biased region" description="Polar residues" evidence="1">
    <location>
        <begin position="120"/>
        <end position="130"/>
    </location>
</feature>
<reference evidence="3" key="1">
    <citation type="journal article" date="2010" name="Nature">
        <title>The Amphimedon queenslandica genome and the evolution of animal complexity.</title>
        <authorList>
            <person name="Srivastava M."/>
            <person name="Simakov O."/>
            <person name="Chapman J."/>
            <person name="Fahey B."/>
            <person name="Gauthier M.E."/>
            <person name="Mitros T."/>
            <person name="Richards G.S."/>
            <person name="Conaco C."/>
            <person name="Dacre M."/>
            <person name="Hellsten U."/>
            <person name="Larroux C."/>
            <person name="Putnam N.H."/>
            <person name="Stanke M."/>
            <person name="Adamska M."/>
            <person name="Darling A."/>
            <person name="Degnan S.M."/>
            <person name="Oakley T.H."/>
            <person name="Plachetzki D.C."/>
            <person name="Zhai Y."/>
            <person name="Adamski M."/>
            <person name="Calcino A."/>
            <person name="Cummins S.F."/>
            <person name="Goodstein D.M."/>
            <person name="Harris C."/>
            <person name="Jackson D.J."/>
            <person name="Leys S.P."/>
            <person name="Shu S."/>
            <person name="Woodcroft B.J."/>
            <person name="Vervoort M."/>
            <person name="Kosik K.S."/>
            <person name="Manning G."/>
            <person name="Degnan B.M."/>
            <person name="Rokhsar D.S."/>
        </authorList>
    </citation>
    <scope>NUCLEOTIDE SEQUENCE [LARGE SCALE GENOMIC DNA]</scope>
</reference>
<reference evidence="2" key="2">
    <citation type="submission" date="2017-05" db="UniProtKB">
        <authorList>
            <consortium name="EnsemblMetazoa"/>
        </authorList>
    </citation>
    <scope>IDENTIFICATION</scope>
</reference>
<dbReference type="AlphaFoldDB" id="A0A1X7TKA5"/>
<protein>
    <submittedName>
        <fullName evidence="2">Uncharacterized protein</fullName>
    </submittedName>
</protein>
<dbReference type="EnsemblMetazoa" id="Aqu2.1.15015_001">
    <property type="protein sequence ID" value="Aqu2.1.15015_001"/>
    <property type="gene ID" value="Aqu2.1.15015"/>
</dbReference>
<dbReference type="OrthoDB" id="5964929at2759"/>
<name>A0A1X7TKA5_AMPQE</name>
<evidence type="ECO:0000313" key="3">
    <source>
        <dbReference type="Proteomes" id="UP000007879"/>
    </source>
</evidence>
<feature type="compositionally biased region" description="Basic and acidic residues" evidence="1">
    <location>
        <begin position="484"/>
        <end position="495"/>
    </location>
</feature>
<feature type="compositionally biased region" description="Basic and acidic residues" evidence="1">
    <location>
        <begin position="331"/>
        <end position="350"/>
    </location>
</feature>
<dbReference type="EnsemblMetazoa" id="XM_020003649.1">
    <property type="protein sequence ID" value="XP_019859208.1"/>
    <property type="gene ID" value="LOC105314741"/>
</dbReference>
<feature type="region of interest" description="Disordered" evidence="1">
    <location>
        <begin position="436"/>
        <end position="525"/>
    </location>
</feature>
<evidence type="ECO:0000256" key="1">
    <source>
        <dbReference type="SAM" id="MobiDB-lite"/>
    </source>
</evidence>
<feature type="region of interest" description="Disordered" evidence="1">
    <location>
        <begin position="46"/>
        <end position="131"/>
    </location>
</feature>
<sequence>MADIPENLSDFKRPRLQALCKKYKIKANMKNVEMISALNEERDKFFREREPISQEPDETINDEREEEATEHSMEEEIGGIGRSLPEDCPQNQPTPDPVSVPDPVAVPDSVTVPNPLTLPCDSTTESSVNGDSCKDVEINIKLSSSLSETKQDQKSSAISLNCEPNPDLNSNINVRGICVSPPNKDPVKEKTPEASFEAKDMSSISNMTSIANAATPNISSFNMASLANAPTPDTSSFVSDADLTDNNVVLKDPVPINNEGINTEGCERSSKHDETFTIETPEKDIVPLLSGVTAFKESLSLTPIQKPSTPLRGVWALRESEDTPSFLVDADSSHEAGVEPGAKEENTGENKEEEEGAEPVGECRPVNVTHVISEEKENTEEKNYHEEIMSLLEKRVEEAKSRPDYVPPQPTRIPISTSRVPQTKIARKFDAAHSREFAKMKSITDSVPRTKRPRVTESTPSTSDNKRRKVGDVQSAPLLQSVAVERKTPRTDTKRKTVSTLSTKKVSTTFTKSAKKDGSQKPHWR</sequence>
<keyword evidence="3" id="KW-1185">Reference proteome</keyword>
<feature type="compositionally biased region" description="Low complexity" evidence="1">
    <location>
        <begin position="498"/>
        <end position="512"/>
    </location>
</feature>
<feature type="compositionally biased region" description="Basic and acidic residues" evidence="1">
    <location>
        <begin position="185"/>
        <end position="200"/>
    </location>
</feature>
<dbReference type="KEGG" id="aqu:105314741"/>
<proteinExistence type="predicted"/>
<feature type="region of interest" description="Disordered" evidence="1">
    <location>
        <begin position="145"/>
        <end position="200"/>
    </location>
</feature>
<feature type="compositionally biased region" description="Polar residues" evidence="1">
    <location>
        <begin position="145"/>
        <end position="159"/>
    </location>
</feature>